<name>A0ABT6M9J8_9NOCA</name>
<organism evidence="1 2">
    <name type="scientific">Prescottella agglutinans</name>
    <dbReference type="NCBI Taxonomy" id="1644129"/>
    <lineage>
        <taxon>Bacteria</taxon>
        <taxon>Bacillati</taxon>
        <taxon>Actinomycetota</taxon>
        <taxon>Actinomycetes</taxon>
        <taxon>Mycobacteriales</taxon>
        <taxon>Nocardiaceae</taxon>
        <taxon>Prescottella</taxon>
    </lineage>
</organism>
<gene>
    <name evidence="1" type="ORF">M2280_002201</name>
</gene>
<comment type="caution">
    <text evidence="1">The sequence shown here is derived from an EMBL/GenBank/DDBJ whole genome shotgun (WGS) entry which is preliminary data.</text>
</comment>
<evidence type="ECO:0000313" key="2">
    <source>
        <dbReference type="Proteomes" id="UP001160334"/>
    </source>
</evidence>
<protein>
    <submittedName>
        <fullName evidence="1">Uncharacterized protein</fullName>
    </submittedName>
</protein>
<dbReference type="Proteomes" id="UP001160334">
    <property type="component" value="Unassembled WGS sequence"/>
</dbReference>
<sequence length="93" mass="9725">MATTEIAPAELNSSHVGQYLKVSLIREAYGADRETLVTGVIVKVEHESLLPVDPATVTTVTLDVAGTPVPIVMPAEGLAEIADDINAIHPLPA</sequence>
<evidence type="ECO:0000313" key="1">
    <source>
        <dbReference type="EMBL" id="MDH6280988.1"/>
    </source>
</evidence>
<accession>A0ABT6M9J8</accession>
<proteinExistence type="predicted"/>
<dbReference type="RefSeq" id="WP_280760313.1">
    <property type="nucleotide sequence ID" value="NZ_JARXVC010000004.1"/>
</dbReference>
<keyword evidence="2" id="KW-1185">Reference proteome</keyword>
<dbReference type="EMBL" id="JARXVC010000004">
    <property type="protein sequence ID" value="MDH6280988.1"/>
    <property type="molecule type" value="Genomic_DNA"/>
</dbReference>
<reference evidence="1 2" key="1">
    <citation type="submission" date="2023-04" db="EMBL/GenBank/DDBJ databases">
        <title>Forest soil microbial communities from Buena Vista Peninsula, Colon Province, Panama.</title>
        <authorList>
            <person name="Bouskill N."/>
        </authorList>
    </citation>
    <scope>NUCLEOTIDE SEQUENCE [LARGE SCALE GENOMIC DNA]</scope>
    <source>
        <strain evidence="1 2">CFH S0262</strain>
    </source>
</reference>